<evidence type="ECO:0000313" key="2">
    <source>
        <dbReference type="EMBL" id="KAG0535857.1"/>
    </source>
</evidence>
<evidence type="ECO:0000313" key="3">
    <source>
        <dbReference type="Proteomes" id="UP000807115"/>
    </source>
</evidence>
<dbReference type="EMBL" id="CM027682">
    <property type="protein sequence ID" value="KAG0535857.1"/>
    <property type="molecule type" value="Genomic_DNA"/>
</dbReference>
<comment type="caution">
    <text evidence="2">The sequence shown here is derived from an EMBL/GenBank/DDBJ whole genome shotgun (WGS) entry which is preliminary data.</text>
</comment>
<reference evidence="2" key="1">
    <citation type="journal article" date="2019" name="BMC Genomics">
        <title>A new reference genome for Sorghum bicolor reveals high levels of sequence similarity between sweet and grain genotypes: implications for the genetics of sugar metabolism.</title>
        <authorList>
            <person name="Cooper E.A."/>
            <person name="Brenton Z.W."/>
            <person name="Flinn B.S."/>
            <person name="Jenkins J."/>
            <person name="Shu S."/>
            <person name="Flowers D."/>
            <person name="Luo F."/>
            <person name="Wang Y."/>
            <person name="Xia P."/>
            <person name="Barry K."/>
            <person name="Daum C."/>
            <person name="Lipzen A."/>
            <person name="Yoshinaga Y."/>
            <person name="Schmutz J."/>
            <person name="Saski C."/>
            <person name="Vermerris W."/>
            <person name="Kresovich S."/>
        </authorList>
    </citation>
    <scope>NUCLEOTIDE SEQUENCE</scope>
</reference>
<dbReference type="InterPro" id="IPR005135">
    <property type="entry name" value="Endo/exonuclease/phosphatase"/>
</dbReference>
<feature type="domain" description="Endonuclease/exonuclease/phosphatase" evidence="1">
    <location>
        <begin position="6"/>
        <end position="158"/>
    </location>
</feature>
<reference evidence="2" key="2">
    <citation type="submission" date="2020-10" db="EMBL/GenBank/DDBJ databases">
        <authorList>
            <person name="Cooper E.A."/>
            <person name="Brenton Z.W."/>
            <person name="Flinn B.S."/>
            <person name="Jenkins J."/>
            <person name="Shu S."/>
            <person name="Flowers D."/>
            <person name="Luo F."/>
            <person name="Wang Y."/>
            <person name="Xia P."/>
            <person name="Barry K."/>
            <person name="Daum C."/>
            <person name="Lipzen A."/>
            <person name="Yoshinaga Y."/>
            <person name="Schmutz J."/>
            <person name="Saski C."/>
            <person name="Vermerris W."/>
            <person name="Kresovich S."/>
        </authorList>
    </citation>
    <scope>NUCLEOTIDE SEQUENCE</scope>
</reference>
<gene>
    <name evidence="2" type="ORF">BDA96_03G014100</name>
</gene>
<evidence type="ECO:0000259" key="1">
    <source>
        <dbReference type="Pfam" id="PF03372"/>
    </source>
</evidence>
<dbReference type="AlphaFoldDB" id="A0A921UKV4"/>
<organism evidence="2 3">
    <name type="scientific">Sorghum bicolor</name>
    <name type="common">Sorghum</name>
    <name type="synonym">Sorghum vulgare</name>
    <dbReference type="NCBI Taxonomy" id="4558"/>
    <lineage>
        <taxon>Eukaryota</taxon>
        <taxon>Viridiplantae</taxon>
        <taxon>Streptophyta</taxon>
        <taxon>Embryophyta</taxon>
        <taxon>Tracheophyta</taxon>
        <taxon>Spermatophyta</taxon>
        <taxon>Magnoliopsida</taxon>
        <taxon>Liliopsida</taxon>
        <taxon>Poales</taxon>
        <taxon>Poaceae</taxon>
        <taxon>PACMAD clade</taxon>
        <taxon>Panicoideae</taxon>
        <taxon>Andropogonodae</taxon>
        <taxon>Andropogoneae</taxon>
        <taxon>Sorghinae</taxon>
        <taxon>Sorghum</taxon>
    </lineage>
</organism>
<dbReference type="SUPFAM" id="SSF56219">
    <property type="entry name" value="DNase I-like"/>
    <property type="match status" value="1"/>
</dbReference>
<dbReference type="Pfam" id="PF03372">
    <property type="entry name" value="Exo_endo_phos"/>
    <property type="match status" value="1"/>
</dbReference>
<protein>
    <recommendedName>
        <fullName evidence="1">Endonuclease/exonuclease/phosphatase domain-containing protein</fullName>
    </recommendedName>
</protein>
<dbReference type="PANTHER" id="PTHR35218:SF10">
    <property type="entry name" value="ENDONUCLEASE_EXONUCLEASE_PHOSPHATASE DOMAIN-CONTAINING PROTEIN"/>
    <property type="match status" value="1"/>
</dbReference>
<dbReference type="Proteomes" id="UP000807115">
    <property type="component" value="Chromosome 3"/>
</dbReference>
<accession>A0A921UKV4</accession>
<sequence length="349" mass="40418">MKIAEWNCRGLNNSPAVHGLLNFQKSEGVDILFLSETRMTEKRMMRFKQKLQLGNMVAVDSVGKGGGIAVLWRGGIDVMIRGKSKNYIDMVIKEDDGRRWRFTGIYGESRAELKHETWTVMRDLHDQYVQDQMPWLCAGDFNEILFHHEKEGGVPHGQGCLDRFKEALEHCGLEDLGFSGDVFTPLLVSLEGVQPDDQVKGDRAFRFEASLLREENCESIVVDAWEAGKDWGCGRVVDKLKSVAADLQSWKVNVLGALEKRAKKLKRDLERCRRQQIDASSVQREAVLLYRLDKVEEQIDIFWRQRAHVDWLAKGDRNTKFFHSWFSERRRRNRIGKLEKEEGFGWKMK</sequence>
<dbReference type="InterPro" id="IPR036691">
    <property type="entry name" value="Endo/exonu/phosph_ase_sf"/>
</dbReference>
<dbReference type="Gene3D" id="3.60.10.10">
    <property type="entry name" value="Endonuclease/exonuclease/phosphatase"/>
    <property type="match status" value="1"/>
</dbReference>
<dbReference type="PANTHER" id="PTHR35218">
    <property type="entry name" value="RNASE H DOMAIN-CONTAINING PROTEIN"/>
    <property type="match status" value="1"/>
</dbReference>
<dbReference type="GO" id="GO:0003824">
    <property type="term" value="F:catalytic activity"/>
    <property type="evidence" value="ECO:0007669"/>
    <property type="project" value="InterPro"/>
</dbReference>
<proteinExistence type="predicted"/>
<name>A0A921UKV4_SORBI</name>